<dbReference type="RefSeq" id="WP_119114246.1">
    <property type="nucleotide sequence ID" value="NZ_CBCSEO010000030.1"/>
</dbReference>
<dbReference type="AlphaFoldDB" id="A0A398B4U5"/>
<name>A0A398B4U5_9BACI</name>
<accession>A0A398B4U5</accession>
<dbReference type="Pfam" id="PF12867">
    <property type="entry name" value="DinB_2"/>
    <property type="match status" value="1"/>
</dbReference>
<evidence type="ECO:0000313" key="2">
    <source>
        <dbReference type="EMBL" id="RID82796.1"/>
    </source>
</evidence>
<protein>
    <submittedName>
        <fullName evidence="2">DinB family protein</fullName>
    </submittedName>
</protein>
<gene>
    <name evidence="2" type="ORF">D1970_18015</name>
</gene>
<dbReference type="InterPro" id="IPR024775">
    <property type="entry name" value="DinB-like"/>
</dbReference>
<sequence>MKTNIGIGDSVLNTLRTVREELLNEVASLSDNQLNMKPSEEKWSVSQVIQHLSAIDESLLPALKNAVKDESERVEEKDVKFVLDRTKKRESPLPEPSAEFISKEGILKMLNQARIPLIEFTNENIDGTILEDKSMVHPFLGQMSIKQMIEVIALHEKRHIDQVKEIKESIVSQKMI</sequence>
<dbReference type="SUPFAM" id="SSF109854">
    <property type="entry name" value="DinB/YfiT-like putative metalloenzymes"/>
    <property type="match status" value="1"/>
</dbReference>
<dbReference type="EMBL" id="QWVT01000032">
    <property type="protein sequence ID" value="RID82796.1"/>
    <property type="molecule type" value="Genomic_DNA"/>
</dbReference>
<dbReference type="Proteomes" id="UP000265816">
    <property type="component" value="Unassembled WGS sequence"/>
</dbReference>
<dbReference type="OrthoDB" id="5464839at2"/>
<organism evidence="2 3">
    <name type="scientific">Mesobacillus zeae</name>
    <dbReference type="NCBI Taxonomy" id="1917180"/>
    <lineage>
        <taxon>Bacteria</taxon>
        <taxon>Bacillati</taxon>
        <taxon>Bacillota</taxon>
        <taxon>Bacilli</taxon>
        <taxon>Bacillales</taxon>
        <taxon>Bacillaceae</taxon>
        <taxon>Mesobacillus</taxon>
    </lineage>
</organism>
<comment type="caution">
    <text evidence="2">The sequence shown here is derived from an EMBL/GenBank/DDBJ whole genome shotgun (WGS) entry which is preliminary data.</text>
</comment>
<evidence type="ECO:0000313" key="3">
    <source>
        <dbReference type="Proteomes" id="UP000265816"/>
    </source>
</evidence>
<evidence type="ECO:0000259" key="1">
    <source>
        <dbReference type="Pfam" id="PF12867"/>
    </source>
</evidence>
<feature type="domain" description="DinB-like" evidence="1">
    <location>
        <begin position="15"/>
        <end position="162"/>
    </location>
</feature>
<dbReference type="InterPro" id="IPR034660">
    <property type="entry name" value="DinB/YfiT-like"/>
</dbReference>
<proteinExistence type="predicted"/>
<keyword evidence="3" id="KW-1185">Reference proteome</keyword>
<dbReference type="Gene3D" id="1.20.120.450">
    <property type="entry name" value="dinb family like domain"/>
    <property type="match status" value="1"/>
</dbReference>
<reference evidence="2 3" key="1">
    <citation type="submission" date="2018-08" db="EMBL/GenBank/DDBJ databases">
        <title>Bacillus jemisoniae sp. nov., Bacillus chryseoplanitiae sp. nov., Bacillus resnikiae sp. nov., and Bacillus frankliniae sp. nov., isolated from Viking spacecraft and associated surfaces.</title>
        <authorList>
            <person name="Seuylemezian A."/>
            <person name="Vaishampayan P."/>
        </authorList>
    </citation>
    <scope>NUCLEOTIDE SEQUENCE [LARGE SCALE GENOMIC DNA]</scope>
    <source>
        <strain evidence="2 3">JJ-247</strain>
    </source>
</reference>